<name>A0A1R2B8L8_9CILI</name>
<evidence type="ECO:0000313" key="2">
    <source>
        <dbReference type="EMBL" id="OMJ73106.1"/>
    </source>
</evidence>
<evidence type="ECO:0000313" key="3">
    <source>
        <dbReference type="Proteomes" id="UP000187209"/>
    </source>
</evidence>
<organism evidence="2 3">
    <name type="scientific">Stentor coeruleus</name>
    <dbReference type="NCBI Taxonomy" id="5963"/>
    <lineage>
        <taxon>Eukaryota</taxon>
        <taxon>Sar</taxon>
        <taxon>Alveolata</taxon>
        <taxon>Ciliophora</taxon>
        <taxon>Postciliodesmatophora</taxon>
        <taxon>Heterotrichea</taxon>
        <taxon>Heterotrichida</taxon>
        <taxon>Stentoridae</taxon>
        <taxon>Stentor</taxon>
    </lineage>
</organism>
<feature type="coiled-coil region" evidence="1">
    <location>
        <begin position="332"/>
        <end position="359"/>
    </location>
</feature>
<reference evidence="2 3" key="1">
    <citation type="submission" date="2016-11" db="EMBL/GenBank/DDBJ databases">
        <title>The macronuclear genome of Stentor coeruleus: a giant cell with tiny introns.</title>
        <authorList>
            <person name="Slabodnick M."/>
            <person name="Ruby J.G."/>
            <person name="Reiff S.B."/>
            <person name="Swart E.C."/>
            <person name="Gosai S."/>
            <person name="Prabakaran S."/>
            <person name="Witkowska E."/>
            <person name="Larue G.E."/>
            <person name="Fisher S."/>
            <person name="Freeman R.M."/>
            <person name="Gunawardena J."/>
            <person name="Chu W."/>
            <person name="Stover N.A."/>
            <person name="Gregory B.D."/>
            <person name="Nowacki M."/>
            <person name="Derisi J."/>
            <person name="Roy S.W."/>
            <person name="Marshall W.F."/>
            <person name="Sood P."/>
        </authorList>
    </citation>
    <scope>NUCLEOTIDE SEQUENCE [LARGE SCALE GENOMIC DNA]</scope>
    <source>
        <strain evidence="2">WM001</strain>
    </source>
</reference>
<protein>
    <submittedName>
        <fullName evidence="2">Uncharacterized protein</fullName>
    </submittedName>
</protein>
<dbReference type="EMBL" id="MPUH01000846">
    <property type="protein sequence ID" value="OMJ73106.1"/>
    <property type="molecule type" value="Genomic_DNA"/>
</dbReference>
<accession>A0A1R2B8L8</accession>
<feature type="coiled-coil region" evidence="1">
    <location>
        <begin position="142"/>
        <end position="217"/>
    </location>
</feature>
<sequence length="485" mass="56822">MKNTNTKRENYPEPRKVCCKEVKKRYLTPCEAKSSSLKVKSFAADKIALKPSSNDYLNIKNTVNAQKTLNYGKIEAYIARSSKSQISIGLNKDMSLPQGTNFENIINTSLIDAPIKNQAFKTEMINQTGKLLNKNTQTPKKIFELENDILSLKTENKTLKEKYIELSEKMTYQSISHRNSSENDIPQNETNFLQKKILKLENKISLLENELMSFKTISKTLNERCNEFSERTKLQTISLRSSIDYDIPQEPIINNPLSLVLNSSPQKHKKKVFKLQDISSDINPKKDIPQGYNTVDPSNNYSYNQDWEKYVSEATYAIQYWWSQCEDFKFKFTIENEKVQKLEEENIKLKNEYESLNATLKYFDKKQIRNTEEKKSSGKNIDFDKEIKELKEIIRINFGIIEKKDNAIKILEDKLILAKEKIDEVERKAELLALKTYQKVEKKINKECFGYDINKTDDYYKHLYLKYLQEITDEDKNKARMHKLI</sequence>
<keyword evidence="1" id="KW-0175">Coiled coil</keyword>
<proteinExistence type="predicted"/>
<comment type="caution">
    <text evidence="2">The sequence shown here is derived from an EMBL/GenBank/DDBJ whole genome shotgun (WGS) entry which is preliminary data.</text>
</comment>
<feature type="coiled-coil region" evidence="1">
    <location>
        <begin position="401"/>
        <end position="435"/>
    </location>
</feature>
<evidence type="ECO:0000256" key="1">
    <source>
        <dbReference type="SAM" id="Coils"/>
    </source>
</evidence>
<keyword evidence="3" id="KW-1185">Reference proteome</keyword>
<gene>
    <name evidence="2" type="ORF">SteCoe_28279</name>
</gene>
<dbReference type="Proteomes" id="UP000187209">
    <property type="component" value="Unassembled WGS sequence"/>
</dbReference>
<dbReference type="AlphaFoldDB" id="A0A1R2B8L8"/>